<reference evidence="8" key="1">
    <citation type="submission" date="2023-01" db="EMBL/GenBank/DDBJ databases">
        <title>The diversity of Class Acidimicrobiia in South China Sea sediment environments and the proposal of Iamia marina sp. nov., a novel species of the genus Iamia.</title>
        <authorList>
            <person name="He Y."/>
            <person name="Tian X."/>
        </authorList>
    </citation>
    <scope>NUCLEOTIDE SEQUENCE</scope>
    <source>
        <strain evidence="8">DSM 19957</strain>
    </source>
</reference>
<evidence type="ECO:0000313" key="9">
    <source>
        <dbReference type="Proteomes" id="UP001216390"/>
    </source>
</evidence>
<evidence type="ECO:0000256" key="4">
    <source>
        <dbReference type="ARBA" id="ARBA00022801"/>
    </source>
</evidence>
<dbReference type="InterPro" id="IPR017850">
    <property type="entry name" value="Alkaline_phosphatase_core_sf"/>
</dbReference>
<evidence type="ECO:0000313" key="8">
    <source>
        <dbReference type="EMBL" id="WCO67773.1"/>
    </source>
</evidence>
<dbReference type="EMBL" id="CP116942">
    <property type="protein sequence ID" value="WCO67773.1"/>
    <property type="molecule type" value="Genomic_DNA"/>
</dbReference>
<dbReference type="GO" id="GO:0009395">
    <property type="term" value="P:phospholipid catabolic process"/>
    <property type="evidence" value="ECO:0007669"/>
    <property type="project" value="TreeGrafter"/>
</dbReference>
<sequence>MDRRRFLQGSGAVAAGLALGGCTIPEVGEGSTDPLDTFDHVVVVMFENRSFDNLLGGLHGAPGAPRPGFDGVFLPGSPGVVSNPSPFGGRIPAGPTSIGTAPSVDPGETWADVNVQLFGEFDPASNRFKDGSPGTSTSMTAPWNAPPAGRAADMSGFALDYQSAWKVGTGQDATPADIAQVMQYFTSDALPVTHSLARSFGVFDHWFCDVPSDTFVNRSFFHAADSTGLVTEPPYAVWPLHNTAETILSRMASKGVSWNVFFDPWQVVPLTLLINFRDLWPHIGRFHHIDRFFSAAASGSLPQYTFIEPRMLTIDPTGHPESDMHPTFFELFGKYVISDVRRGDAFLHQVYDAIRRSPARDRTLLLMCFDEHGGMHDHVPPPATTPPGGGASAQYGFGFDRLGVRVPTLAISSHVPQGRVVQQQMQNTSVIRTLSEKWGLGSLTARDAHAPRFDGIIDPRARRAWPVTTPPQVDAPEAPAQPFASGLGVAAMAAARAAAEALPRLQAGQEVDTLARGAAAKAAPSEATSEQLRVALEQANATLQVG</sequence>
<evidence type="ECO:0000256" key="5">
    <source>
        <dbReference type="ARBA" id="ARBA00023026"/>
    </source>
</evidence>
<keyword evidence="5" id="KW-0843">Virulence</keyword>
<comment type="catalytic activity">
    <reaction evidence="6">
        <text>a 1,2-diacyl-sn-glycero-3-phosphocholine + H2O = phosphocholine + a 1,2-diacyl-sn-glycerol + H(+)</text>
        <dbReference type="Rhea" id="RHEA:10604"/>
        <dbReference type="ChEBI" id="CHEBI:15377"/>
        <dbReference type="ChEBI" id="CHEBI:15378"/>
        <dbReference type="ChEBI" id="CHEBI:17815"/>
        <dbReference type="ChEBI" id="CHEBI:57643"/>
        <dbReference type="ChEBI" id="CHEBI:295975"/>
        <dbReference type="EC" id="3.1.4.3"/>
    </reaction>
    <physiologicalReaction direction="left-to-right" evidence="6">
        <dbReference type="Rhea" id="RHEA:10605"/>
    </physiologicalReaction>
</comment>
<dbReference type="KEGG" id="ima:PO878_03420"/>
<comment type="similarity">
    <text evidence="1">Belongs to the bacterial phospholipase C family.</text>
</comment>
<dbReference type="InterPro" id="IPR007312">
    <property type="entry name" value="Phosphoesterase"/>
</dbReference>
<keyword evidence="9" id="KW-1185">Reference proteome</keyword>
<organism evidence="8 9">
    <name type="scientific">Iamia majanohamensis</name>
    <dbReference type="NCBI Taxonomy" id="467976"/>
    <lineage>
        <taxon>Bacteria</taxon>
        <taxon>Bacillati</taxon>
        <taxon>Actinomycetota</taxon>
        <taxon>Acidimicrobiia</taxon>
        <taxon>Acidimicrobiales</taxon>
        <taxon>Iamiaceae</taxon>
        <taxon>Iamia</taxon>
    </lineage>
</organism>
<evidence type="ECO:0000256" key="3">
    <source>
        <dbReference type="ARBA" id="ARBA00022512"/>
    </source>
</evidence>
<keyword evidence="4" id="KW-0378">Hydrolase</keyword>
<dbReference type="PROSITE" id="PS51318">
    <property type="entry name" value="TAT"/>
    <property type="match status" value="1"/>
</dbReference>
<dbReference type="InterPro" id="IPR006311">
    <property type="entry name" value="TAT_signal"/>
</dbReference>
<evidence type="ECO:0000256" key="7">
    <source>
        <dbReference type="SAM" id="MobiDB-lite"/>
    </source>
</evidence>
<dbReference type="GO" id="GO:0034480">
    <property type="term" value="F:phosphatidylcholine phospholipase C activity"/>
    <property type="evidence" value="ECO:0007669"/>
    <property type="project" value="UniProtKB-EC"/>
</dbReference>
<proteinExistence type="inferred from homology"/>
<dbReference type="AlphaFoldDB" id="A0AAE9YAX4"/>
<dbReference type="EC" id="3.1.4.3" evidence="2"/>
<evidence type="ECO:0000256" key="2">
    <source>
        <dbReference type="ARBA" id="ARBA00012018"/>
    </source>
</evidence>
<dbReference type="PROSITE" id="PS51257">
    <property type="entry name" value="PROKAR_LIPOPROTEIN"/>
    <property type="match status" value="1"/>
</dbReference>
<protein>
    <recommendedName>
        <fullName evidence="2">phospholipase C</fullName>
        <ecNumber evidence="2">3.1.4.3</ecNumber>
    </recommendedName>
</protein>
<gene>
    <name evidence="8" type="ORF">PO878_03420</name>
</gene>
<dbReference type="Gene3D" id="3.40.720.10">
    <property type="entry name" value="Alkaline Phosphatase, subunit A"/>
    <property type="match status" value="2"/>
</dbReference>
<name>A0AAE9YAX4_9ACTN</name>
<dbReference type="PANTHER" id="PTHR31956">
    <property type="entry name" value="NON-SPECIFIC PHOSPHOLIPASE C4-RELATED"/>
    <property type="match status" value="1"/>
</dbReference>
<keyword evidence="3" id="KW-0964">Secreted</keyword>
<dbReference type="RefSeq" id="WP_272737293.1">
    <property type="nucleotide sequence ID" value="NZ_CP116942.1"/>
</dbReference>
<evidence type="ECO:0000256" key="6">
    <source>
        <dbReference type="ARBA" id="ARBA00048421"/>
    </source>
</evidence>
<feature type="region of interest" description="Disordered" evidence="7">
    <location>
        <begin position="124"/>
        <end position="143"/>
    </location>
</feature>
<accession>A0AAE9YAX4</accession>
<evidence type="ECO:0000256" key="1">
    <source>
        <dbReference type="ARBA" id="ARBA00009717"/>
    </source>
</evidence>
<dbReference type="Proteomes" id="UP001216390">
    <property type="component" value="Chromosome"/>
</dbReference>
<dbReference type="Pfam" id="PF04185">
    <property type="entry name" value="Phosphoesterase"/>
    <property type="match status" value="1"/>
</dbReference>
<keyword evidence="3" id="KW-0134">Cell wall</keyword>
<dbReference type="InterPro" id="IPR019546">
    <property type="entry name" value="TAT_signal_bac_arc"/>
</dbReference>
<dbReference type="PANTHER" id="PTHR31956:SF1">
    <property type="entry name" value="NON-SPECIFIC PHOSPHOLIPASE C1"/>
    <property type="match status" value="1"/>
</dbReference>
<dbReference type="NCBIfam" id="TIGR01409">
    <property type="entry name" value="TAT_signal_seq"/>
    <property type="match status" value="1"/>
</dbReference>